<dbReference type="Proteomes" id="UP000258379">
    <property type="component" value="Unassembled WGS sequence"/>
</dbReference>
<dbReference type="EMBL" id="NNRU01000006">
    <property type="protein sequence ID" value="RFT27895.1"/>
    <property type="molecule type" value="Genomic_DNA"/>
</dbReference>
<dbReference type="GO" id="GO:0016740">
    <property type="term" value="F:transferase activity"/>
    <property type="evidence" value="ECO:0007669"/>
    <property type="project" value="UniProtKB-KW"/>
</dbReference>
<comment type="caution">
    <text evidence="5">The sequence shown here is derived from an EMBL/GenBank/DDBJ whole genome shotgun (WGS) entry which is preliminary data.</text>
</comment>
<keyword evidence="2" id="KW-0547">Nucleotide-binding</keyword>
<evidence type="ECO:0000256" key="3">
    <source>
        <dbReference type="ARBA" id="ARBA00022840"/>
    </source>
</evidence>
<feature type="domain" description="PurT/PurK-like preATP-grasp" evidence="4">
    <location>
        <begin position="34"/>
        <end position="87"/>
    </location>
</feature>
<accession>A0A3E2C8B4</accession>
<organism evidence="5 6">
    <name type="scientific">Gardnerella vaginalis</name>
    <dbReference type="NCBI Taxonomy" id="2702"/>
    <lineage>
        <taxon>Bacteria</taxon>
        <taxon>Bacillati</taxon>
        <taxon>Actinomycetota</taxon>
        <taxon>Actinomycetes</taxon>
        <taxon>Bifidobacteriales</taxon>
        <taxon>Bifidobacteriaceae</taxon>
        <taxon>Gardnerella</taxon>
    </lineage>
</organism>
<keyword evidence="1" id="KW-0436">Ligase</keyword>
<dbReference type="GO" id="GO:0016874">
    <property type="term" value="F:ligase activity"/>
    <property type="evidence" value="ECO:0007669"/>
    <property type="project" value="UniProtKB-KW"/>
</dbReference>
<dbReference type="Pfam" id="PF22660">
    <property type="entry name" value="RS_preATP-grasp-like"/>
    <property type="match status" value="1"/>
</dbReference>
<dbReference type="PANTHER" id="PTHR43055">
    <property type="entry name" value="FORMATE-DEPENDENT PHOSPHORIBOSYLGLYCINAMIDE FORMYLTRANSFERASE"/>
    <property type="match status" value="1"/>
</dbReference>
<evidence type="ECO:0000313" key="6">
    <source>
        <dbReference type="Proteomes" id="UP000258379"/>
    </source>
</evidence>
<dbReference type="Gene3D" id="3.40.50.20">
    <property type="match status" value="1"/>
</dbReference>
<proteinExistence type="predicted"/>
<dbReference type="AlphaFoldDB" id="A0A3E2C8B4"/>
<evidence type="ECO:0000259" key="4">
    <source>
        <dbReference type="Pfam" id="PF22660"/>
    </source>
</evidence>
<evidence type="ECO:0000256" key="1">
    <source>
        <dbReference type="ARBA" id="ARBA00022598"/>
    </source>
</evidence>
<reference evidence="5 6" key="1">
    <citation type="submission" date="2017-07" db="EMBL/GenBank/DDBJ databases">
        <title>A comparative genomics approach to explaining the enigmatic role of Gardnerella vaginalis in the vaginal microbiome.</title>
        <authorList>
            <person name="Vancuren S.J."/>
            <person name="Hill J.E."/>
        </authorList>
    </citation>
    <scope>NUCLEOTIDE SEQUENCE [LARGE SCALE GENOMIC DNA]</scope>
    <source>
        <strain evidence="5 6">WP023</strain>
    </source>
</reference>
<sequence>MSFSQKSDSNNELNESVTNERIFGIFDSKLHTTKVLLLGSGELGKEIAIELIRLGIRVCAADSYANAPAMQVAQENRVIDMSDSQELQ</sequence>
<dbReference type="InterPro" id="IPR016185">
    <property type="entry name" value="PreATP-grasp_dom_sf"/>
</dbReference>
<keyword evidence="5" id="KW-0808">Transferase</keyword>
<feature type="non-terminal residue" evidence="5">
    <location>
        <position position="88"/>
    </location>
</feature>
<dbReference type="SUPFAM" id="SSF52440">
    <property type="entry name" value="PreATP-grasp domain"/>
    <property type="match status" value="1"/>
</dbReference>
<dbReference type="InterPro" id="IPR054350">
    <property type="entry name" value="PurT/PurK_preATP-grasp"/>
</dbReference>
<dbReference type="GO" id="GO:0005524">
    <property type="term" value="F:ATP binding"/>
    <property type="evidence" value="ECO:0007669"/>
    <property type="project" value="UniProtKB-KW"/>
</dbReference>
<dbReference type="PANTHER" id="PTHR43055:SF1">
    <property type="entry name" value="FORMATE-DEPENDENT PHOSPHORIBOSYLGLYCINAMIDE FORMYLTRANSFERASE"/>
    <property type="match status" value="1"/>
</dbReference>
<gene>
    <name evidence="5" type="ORF">CG405_07040</name>
</gene>
<protein>
    <submittedName>
        <fullName evidence="5">Phosphoribosylglycinamide formyltransferase 2</fullName>
    </submittedName>
</protein>
<evidence type="ECO:0000313" key="5">
    <source>
        <dbReference type="EMBL" id="RFT27895.1"/>
    </source>
</evidence>
<keyword evidence="3" id="KW-0067">ATP-binding</keyword>
<name>A0A3E2C8B4_GARVA</name>
<evidence type="ECO:0000256" key="2">
    <source>
        <dbReference type="ARBA" id="ARBA00022741"/>
    </source>
</evidence>
<dbReference type="GO" id="GO:0005829">
    <property type="term" value="C:cytosol"/>
    <property type="evidence" value="ECO:0007669"/>
    <property type="project" value="TreeGrafter"/>
</dbReference>